<dbReference type="GO" id="GO:0008667">
    <property type="term" value="F:2,3-dihydro-2,3-dihydroxybenzoate dehydrogenase activity"/>
    <property type="evidence" value="ECO:0007669"/>
    <property type="project" value="UniProtKB-EC"/>
</dbReference>
<protein>
    <submittedName>
        <fullName evidence="4">2,3-dihydro-2,3-dihydroxybenzoate dehydrogenase</fullName>
        <ecNumber evidence="4">1.3.1.28</ecNumber>
    </submittedName>
</protein>
<sequence>MTGAAGGIGRACALKLDRDSPVRDVLVLADRDGPGLERLAAEMPGRQVLAVPTDVSNPDSVASLFSAIGALPDPLAALVHAAGILSVGSALEVDFQAWRRTLAVNADGVFLVATAAAQMMLQRPLKNRSMVLVGSNAAGVPRSTMPVYAASKAAAAAFMRSLGLDLAPRGIRCNTVCPGSTNTGMQQAFWGADAQSGRQTVLEGDASAFRVGIPLGRMAEPEDIADAVAFLLSEQARHITMQDLYVDGGATLRA</sequence>
<proteinExistence type="inferred from homology"/>
<dbReference type="SMART" id="SM00822">
    <property type="entry name" value="PKS_KR"/>
    <property type="match status" value="1"/>
</dbReference>
<dbReference type="PRINTS" id="PR01397">
    <property type="entry name" value="DHBDHDRGNASE"/>
</dbReference>
<gene>
    <name evidence="4" type="ORF">JOF48_003560</name>
</gene>
<dbReference type="InterPro" id="IPR036291">
    <property type="entry name" value="NAD(P)-bd_dom_sf"/>
</dbReference>
<accession>A0ABS4Z144</accession>
<comment type="caution">
    <text evidence="4">The sequence shown here is derived from an EMBL/GenBank/DDBJ whole genome shotgun (WGS) entry which is preliminary data.</text>
</comment>
<dbReference type="RefSeq" id="WP_209683102.1">
    <property type="nucleotide sequence ID" value="NZ_JAGIOI010000001.1"/>
</dbReference>
<keyword evidence="2 4" id="KW-0560">Oxidoreductase</keyword>
<dbReference type="InterPro" id="IPR003560">
    <property type="entry name" value="DHB_DH"/>
</dbReference>
<evidence type="ECO:0000259" key="3">
    <source>
        <dbReference type="SMART" id="SM00822"/>
    </source>
</evidence>
<evidence type="ECO:0000313" key="5">
    <source>
        <dbReference type="Proteomes" id="UP000711614"/>
    </source>
</evidence>
<reference evidence="4 5" key="1">
    <citation type="submission" date="2021-03" db="EMBL/GenBank/DDBJ databases">
        <title>Sequencing the genomes of 1000 actinobacteria strains.</title>
        <authorList>
            <person name="Klenk H.-P."/>
        </authorList>
    </citation>
    <scope>NUCLEOTIDE SEQUENCE [LARGE SCALE GENOMIC DNA]</scope>
    <source>
        <strain evidence="4 5">DSM 16005</strain>
    </source>
</reference>
<dbReference type="PANTHER" id="PTHR42760:SF115">
    <property type="entry name" value="3-OXOACYL-[ACYL-CARRIER-PROTEIN] REDUCTASE FABG"/>
    <property type="match status" value="1"/>
</dbReference>
<dbReference type="Pfam" id="PF13561">
    <property type="entry name" value="adh_short_C2"/>
    <property type="match status" value="1"/>
</dbReference>
<dbReference type="EMBL" id="JAGIOI010000001">
    <property type="protein sequence ID" value="MBP2414761.1"/>
    <property type="molecule type" value="Genomic_DNA"/>
</dbReference>
<feature type="domain" description="Ketoreductase" evidence="3">
    <location>
        <begin position="2"/>
        <end position="182"/>
    </location>
</feature>
<keyword evidence="5" id="KW-1185">Reference proteome</keyword>
<dbReference type="InterPro" id="IPR002347">
    <property type="entry name" value="SDR_fam"/>
</dbReference>
<name>A0ABS4Z144_9MICC</name>
<dbReference type="PANTHER" id="PTHR42760">
    <property type="entry name" value="SHORT-CHAIN DEHYDROGENASES/REDUCTASES FAMILY MEMBER"/>
    <property type="match status" value="1"/>
</dbReference>
<dbReference type="Gene3D" id="3.40.50.720">
    <property type="entry name" value="NAD(P)-binding Rossmann-like Domain"/>
    <property type="match status" value="1"/>
</dbReference>
<evidence type="ECO:0000256" key="2">
    <source>
        <dbReference type="ARBA" id="ARBA00023002"/>
    </source>
</evidence>
<dbReference type="InterPro" id="IPR020904">
    <property type="entry name" value="Sc_DH/Rdtase_CS"/>
</dbReference>
<dbReference type="EC" id="1.3.1.28" evidence="4"/>
<dbReference type="PROSITE" id="PS00061">
    <property type="entry name" value="ADH_SHORT"/>
    <property type="match status" value="1"/>
</dbReference>
<dbReference type="SUPFAM" id="SSF51735">
    <property type="entry name" value="NAD(P)-binding Rossmann-fold domains"/>
    <property type="match status" value="1"/>
</dbReference>
<dbReference type="Proteomes" id="UP000711614">
    <property type="component" value="Unassembled WGS sequence"/>
</dbReference>
<organism evidence="4 5">
    <name type="scientific">Arthrobacter stackebrandtii</name>
    <dbReference type="NCBI Taxonomy" id="272161"/>
    <lineage>
        <taxon>Bacteria</taxon>
        <taxon>Bacillati</taxon>
        <taxon>Actinomycetota</taxon>
        <taxon>Actinomycetes</taxon>
        <taxon>Micrococcales</taxon>
        <taxon>Micrococcaceae</taxon>
        <taxon>Arthrobacter</taxon>
    </lineage>
</organism>
<evidence type="ECO:0000313" key="4">
    <source>
        <dbReference type="EMBL" id="MBP2414761.1"/>
    </source>
</evidence>
<evidence type="ECO:0000256" key="1">
    <source>
        <dbReference type="ARBA" id="ARBA00006484"/>
    </source>
</evidence>
<comment type="similarity">
    <text evidence="1">Belongs to the short-chain dehydrogenases/reductases (SDR) family.</text>
</comment>
<dbReference type="InterPro" id="IPR057326">
    <property type="entry name" value="KR_dom"/>
</dbReference>